<organism evidence="6 7">
    <name type="scientific">Musa troglodytarum</name>
    <name type="common">fe'i banana</name>
    <dbReference type="NCBI Taxonomy" id="320322"/>
    <lineage>
        <taxon>Eukaryota</taxon>
        <taxon>Viridiplantae</taxon>
        <taxon>Streptophyta</taxon>
        <taxon>Embryophyta</taxon>
        <taxon>Tracheophyta</taxon>
        <taxon>Spermatophyta</taxon>
        <taxon>Magnoliopsida</taxon>
        <taxon>Liliopsida</taxon>
        <taxon>Zingiberales</taxon>
        <taxon>Musaceae</taxon>
        <taxon>Musa</taxon>
    </lineage>
</organism>
<evidence type="ECO:0000256" key="3">
    <source>
        <dbReference type="ARBA" id="ARBA00023121"/>
    </source>
</evidence>
<dbReference type="InterPro" id="IPR016140">
    <property type="entry name" value="Bifunc_inhib/LTP/seed_store"/>
</dbReference>
<dbReference type="OrthoDB" id="665742at2759"/>
<proteinExistence type="inferred from homology"/>
<dbReference type="SMART" id="SM00499">
    <property type="entry name" value="AAI"/>
    <property type="match status" value="1"/>
</dbReference>
<protein>
    <submittedName>
        <fullName evidence="6">Nonspecific lipid-transfer protein</fullName>
    </submittedName>
</protein>
<feature type="chain" id="PRO_5038352022" evidence="4">
    <location>
        <begin position="26"/>
        <end position="93"/>
    </location>
</feature>
<dbReference type="AlphaFoldDB" id="A0A9E7F5N7"/>
<sequence>MKPSSVVFFCIMVSALLLLRTPTAAESATCDPTLLKPCAAAFLFSTRPSSLCCSRIKSQVPCYCQYLNDPSLSGYANGGKKVAAACGVSLPSC</sequence>
<keyword evidence="4" id="KW-0732">Signal</keyword>
<dbReference type="Proteomes" id="UP001055439">
    <property type="component" value="Chromosome 2"/>
</dbReference>
<name>A0A9E7F5N7_9LILI</name>
<dbReference type="InterPro" id="IPR033872">
    <property type="entry name" value="nsLTP2"/>
</dbReference>
<evidence type="ECO:0000313" key="7">
    <source>
        <dbReference type="Proteomes" id="UP001055439"/>
    </source>
</evidence>
<evidence type="ECO:0000313" key="6">
    <source>
        <dbReference type="EMBL" id="URD90370.1"/>
    </source>
</evidence>
<dbReference type="Pfam" id="PF14368">
    <property type="entry name" value="LTP_2"/>
    <property type="match status" value="1"/>
</dbReference>
<evidence type="ECO:0000256" key="4">
    <source>
        <dbReference type="SAM" id="SignalP"/>
    </source>
</evidence>
<dbReference type="PANTHER" id="PTHR33214">
    <property type="entry name" value="BIFUNCTIONAL INHIBITOR/LIPID-TRANSFER PROTEIN/SEED STORAGE 2S ALBUMIN SUPERFAMILY PROTEIN"/>
    <property type="match status" value="1"/>
</dbReference>
<dbReference type="PANTHER" id="PTHR33214:SF84">
    <property type="entry name" value="BIFUNCTIONAL INHIBITOR_PLANT LIPID TRANSFER PROTEIN_SEED STORAGE HELICAL DOMAIN-CONTAINING PROTEIN"/>
    <property type="match status" value="1"/>
</dbReference>
<dbReference type="InterPro" id="IPR036312">
    <property type="entry name" value="Bifun_inhib/LTP/seed_sf"/>
</dbReference>
<keyword evidence="2" id="KW-0813">Transport</keyword>
<dbReference type="GO" id="GO:0006869">
    <property type="term" value="P:lipid transport"/>
    <property type="evidence" value="ECO:0007669"/>
    <property type="project" value="InterPro"/>
</dbReference>
<evidence type="ECO:0000256" key="2">
    <source>
        <dbReference type="ARBA" id="ARBA00022448"/>
    </source>
</evidence>
<reference evidence="6" key="1">
    <citation type="submission" date="2022-05" db="EMBL/GenBank/DDBJ databases">
        <title>The Musa troglodytarum L. genome provides insights into the mechanism of non-climacteric behaviour and enrichment of carotenoids.</title>
        <authorList>
            <person name="Wang J."/>
        </authorList>
    </citation>
    <scope>NUCLEOTIDE SEQUENCE</scope>
    <source>
        <tissue evidence="6">Leaf</tissue>
    </source>
</reference>
<dbReference type="EMBL" id="CP097504">
    <property type="protein sequence ID" value="URD90370.1"/>
    <property type="molecule type" value="Genomic_DNA"/>
</dbReference>
<keyword evidence="7" id="KW-1185">Reference proteome</keyword>
<evidence type="ECO:0000259" key="5">
    <source>
        <dbReference type="SMART" id="SM00499"/>
    </source>
</evidence>
<dbReference type="Gene3D" id="1.10.110.10">
    <property type="entry name" value="Plant lipid-transfer and hydrophobic proteins"/>
    <property type="match status" value="1"/>
</dbReference>
<accession>A0A9E7F5N7</accession>
<evidence type="ECO:0000256" key="1">
    <source>
        <dbReference type="ARBA" id="ARBA00009707"/>
    </source>
</evidence>
<gene>
    <name evidence="6" type="ORF">MUK42_28125</name>
</gene>
<dbReference type="GO" id="GO:0008289">
    <property type="term" value="F:lipid binding"/>
    <property type="evidence" value="ECO:0007669"/>
    <property type="project" value="UniProtKB-KW"/>
</dbReference>
<keyword evidence="3" id="KW-0446">Lipid-binding</keyword>
<dbReference type="SUPFAM" id="SSF47699">
    <property type="entry name" value="Bifunctional inhibitor/lipid-transfer protein/seed storage 2S albumin"/>
    <property type="match status" value="1"/>
</dbReference>
<feature type="signal peptide" evidence="4">
    <location>
        <begin position="1"/>
        <end position="25"/>
    </location>
</feature>
<comment type="similarity">
    <text evidence="1">Belongs to the plant LTP family. B11E subfamily.</text>
</comment>
<feature type="domain" description="Bifunctional inhibitor/plant lipid transfer protein/seed storage helical" evidence="5">
    <location>
        <begin position="30"/>
        <end position="93"/>
    </location>
</feature>